<feature type="signal peptide" evidence="2">
    <location>
        <begin position="1"/>
        <end position="18"/>
    </location>
</feature>
<dbReference type="KEGG" id="kbi:30209588"/>
<evidence type="ECO:0000313" key="3">
    <source>
        <dbReference type="EMBL" id="OCF25370.1"/>
    </source>
</evidence>
<dbReference type="AlphaFoldDB" id="A0A1B9G2Y3"/>
<keyword evidence="5" id="KW-1185">Reference proteome</keyword>
<organism evidence="3">
    <name type="scientific">Kwoniella bestiolae CBS 10118</name>
    <dbReference type="NCBI Taxonomy" id="1296100"/>
    <lineage>
        <taxon>Eukaryota</taxon>
        <taxon>Fungi</taxon>
        <taxon>Dikarya</taxon>
        <taxon>Basidiomycota</taxon>
        <taxon>Agaricomycotina</taxon>
        <taxon>Tremellomycetes</taxon>
        <taxon>Tremellales</taxon>
        <taxon>Cryptococcaceae</taxon>
        <taxon>Kwoniella</taxon>
    </lineage>
</organism>
<sequence length="118" mass="12889">MQLPSLLTILPLLLMTHSLPINDPPPLDTRVRDDQDGGVRTVRSVPTPTLTQGDIANIDATPLFTEPRYYYPITTLRIPLLVDIGKVVPTIPPKPEWPVPDPGPRPGDLQEVGIVIGS</sequence>
<reference evidence="4" key="4">
    <citation type="submission" date="2024-02" db="EMBL/GenBank/DDBJ databases">
        <title>Comparative genomics of Cryptococcus and Kwoniella reveals pathogenesis evolution and contrasting modes of karyotype evolution via chromosome fusion or intercentromeric recombination.</title>
        <authorList>
            <person name="Coelho M.A."/>
            <person name="David-Palma M."/>
            <person name="Shea T."/>
            <person name="Bowers K."/>
            <person name="McGinley-Smith S."/>
            <person name="Mohammad A.W."/>
            <person name="Gnirke A."/>
            <person name="Yurkov A.M."/>
            <person name="Nowrousian M."/>
            <person name="Sun S."/>
            <person name="Cuomo C.A."/>
            <person name="Heitman J."/>
        </authorList>
    </citation>
    <scope>NUCLEOTIDE SEQUENCE</scope>
    <source>
        <strain evidence="4">CBS 10118</strain>
    </source>
</reference>
<feature type="chain" id="PRO_5042334800" evidence="2">
    <location>
        <begin position="19"/>
        <end position="118"/>
    </location>
</feature>
<reference evidence="3" key="3">
    <citation type="submission" date="2014-01" db="EMBL/GenBank/DDBJ databases">
        <title>Evolution of pathogenesis and genome organization in the Tremellales.</title>
        <authorList>
            <person name="Cuomo C."/>
            <person name="Litvintseva A."/>
            <person name="Heitman J."/>
            <person name="Chen Y."/>
            <person name="Sun S."/>
            <person name="Springer D."/>
            <person name="Dromer F."/>
            <person name="Young S."/>
            <person name="Zeng Q."/>
            <person name="Chapman S."/>
            <person name="Gujja S."/>
            <person name="Saif S."/>
            <person name="Birren B."/>
        </authorList>
    </citation>
    <scope>NUCLEOTIDE SEQUENCE</scope>
    <source>
        <strain evidence="3">CBS 10118</strain>
    </source>
</reference>
<gene>
    <name evidence="3" type="ORF">I302_05189</name>
    <name evidence="4" type="ORF">I302_106064</name>
</gene>
<evidence type="ECO:0000313" key="4">
    <source>
        <dbReference type="EMBL" id="WVW84036.1"/>
    </source>
</evidence>
<protein>
    <submittedName>
        <fullName evidence="3">Uncharacterized protein</fullName>
    </submittedName>
</protein>
<evidence type="ECO:0000256" key="2">
    <source>
        <dbReference type="SAM" id="SignalP"/>
    </source>
</evidence>
<keyword evidence="2" id="KW-0732">Signal</keyword>
<dbReference type="EMBL" id="KI894021">
    <property type="protein sequence ID" value="OCF25370.1"/>
    <property type="molecule type" value="Genomic_DNA"/>
</dbReference>
<reference evidence="3" key="1">
    <citation type="submission" date="2013-07" db="EMBL/GenBank/DDBJ databases">
        <title>The Genome Sequence of Cryptococcus bestiolae CBS10118.</title>
        <authorList>
            <consortium name="The Broad Institute Genome Sequencing Platform"/>
            <person name="Cuomo C."/>
            <person name="Litvintseva A."/>
            <person name="Chen Y."/>
            <person name="Heitman J."/>
            <person name="Sun S."/>
            <person name="Springer D."/>
            <person name="Dromer F."/>
            <person name="Young S.K."/>
            <person name="Zeng Q."/>
            <person name="Gargeya S."/>
            <person name="Fitzgerald M."/>
            <person name="Abouelleil A."/>
            <person name="Alvarado L."/>
            <person name="Berlin A.M."/>
            <person name="Chapman S.B."/>
            <person name="Dewar J."/>
            <person name="Goldberg J."/>
            <person name="Griggs A."/>
            <person name="Gujja S."/>
            <person name="Hansen M."/>
            <person name="Howarth C."/>
            <person name="Imamovic A."/>
            <person name="Larimer J."/>
            <person name="McCowan C."/>
            <person name="Murphy C."/>
            <person name="Pearson M."/>
            <person name="Priest M."/>
            <person name="Roberts A."/>
            <person name="Saif S."/>
            <person name="Shea T."/>
            <person name="Sykes S."/>
            <person name="Wortman J."/>
            <person name="Nusbaum C."/>
            <person name="Birren B."/>
        </authorList>
    </citation>
    <scope>NUCLEOTIDE SEQUENCE [LARGE SCALE GENOMIC DNA]</scope>
    <source>
        <strain evidence="3">CBS 10118</strain>
    </source>
</reference>
<reference evidence="4" key="2">
    <citation type="submission" date="2013-07" db="EMBL/GenBank/DDBJ databases">
        <authorList>
            <consortium name="The Broad Institute Genome Sequencing Platform"/>
            <person name="Cuomo C."/>
            <person name="Litvintseva A."/>
            <person name="Chen Y."/>
            <person name="Heitman J."/>
            <person name="Sun S."/>
            <person name="Springer D."/>
            <person name="Dromer F."/>
            <person name="Young S.K."/>
            <person name="Zeng Q."/>
            <person name="Gargeya S."/>
            <person name="Fitzgerald M."/>
            <person name="Abouelleil A."/>
            <person name="Alvarado L."/>
            <person name="Berlin A.M."/>
            <person name="Chapman S.B."/>
            <person name="Dewar J."/>
            <person name="Goldberg J."/>
            <person name="Griggs A."/>
            <person name="Gujja S."/>
            <person name="Hansen M."/>
            <person name="Howarth C."/>
            <person name="Imamovic A."/>
            <person name="Larimer J."/>
            <person name="McCowan C."/>
            <person name="Murphy C."/>
            <person name="Pearson M."/>
            <person name="Priest M."/>
            <person name="Roberts A."/>
            <person name="Saif S."/>
            <person name="Shea T."/>
            <person name="Sykes S."/>
            <person name="Wortman J."/>
            <person name="Nusbaum C."/>
            <person name="Birren B."/>
        </authorList>
    </citation>
    <scope>NUCLEOTIDE SEQUENCE</scope>
    <source>
        <strain evidence="4">CBS 10118</strain>
    </source>
</reference>
<evidence type="ECO:0000256" key="1">
    <source>
        <dbReference type="SAM" id="MobiDB-lite"/>
    </source>
</evidence>
<dbReference type="Proteomes" id="UP000092730">
    <property type="component" value="Chromosome 4"/>
</dbReference>
<name>A0A1B9G2Y3_9TREE</name>
<dbReference type="GeneID" id="30209588"/>
<dbReference type="RefSeq" id="XP_019046440.1">
    <property type="nucleotide sequence ID" value="XM_019191810.1"/>
</dbReference>
<proteinExistence type="predicted"/>
<dbReference type="EMBL" id="CP144544">
    <property type="protein sequence ID" value="WVW84036.1"/>
    <property type="molecule type" value="Genomic_DNA"/>
</dbReference>
<evidence type="ECO:0000313" key="5">
    <source>
        <dbReference type="Proteomes" id="UP000092730"/>
    </source>
</evidence>
<dbReference type="VEuPathDB" id="FungiDB:I302_05189"/>
<feature type="region of interest" description="Disordered" evidence="1">
    <location>
        <begin position="23"/>
        <end position="47"/>
    </location>
</feature>
<accession>A0A1B9G2Y3</accession>